<feature type="region of interest" description="Disordered" evidence="2">
    <location>
        <begin position="544"/>
        <end position="565"/>
    </location>
</feature>
<keyword evidence="5" id="KW-1185">Reference proteome</keyword>
<dbReference type="OrthoDB" id="2991872at2759"/>
<evidence type="ECO:0000256" key="2">
    <source>
        <dbReference type="SAM" id="MobiDB-lite"/>
    </source>
</evidence>
<evidence type="ECO:0000313" key="4">
    <source>
        <dbReference type="EMBL" id="KAF2709386.1"/>
    </source>
</evidence>
<accession>A0A6G1K922</accession>
<dbReference type="Proteomes" id="UP000799428">
    <property type="component" value="Unassembled WGS sequence"/>
</dbReference>
<evidence type="ECO:0000256" key="1">
    <source>
        <dbReference type="ARBA" id="ARBA00023242"/>
    </source>
</evidence>
<dbReference type="Pfam" id="PF00172">
    <property type="entry name" value="Zn_clus"/>
    <property type="match status" value="1"/>
</dbReference>
<feature type="compositionally biased region" description="Low complexity" evidence="2">
    <location>
        <begin position="72"/>
        <end position="100"/>
    </location>
</feature>
<dbReference type="PROSITE" id="PS50048">
    <property type="entry name" value="ZN2_CY6_FUNGAL_2"/>
    <property type="match status" value="1"/>
</dbReference>
<dbReference type="PANTHER" id="PTHR38791:SF12">
    <property type="entry name" value="TRANSCRIPTION FACTOR DOMAIN-CONTAINING PROTEIN-RELATED"/>
    <property type="match status" value="1"/>
</dbReference>
<dbReference type="SUPFAM" id="SSF57701">
    <property type="entry name" value="Zn2/Cys6 DNA-binding domain"/>
    <property type="match status" value="1"/>
</dbReference>
<dbReference type="InterPro" id="IPR053175">
    <property type="entry name" value="DHMBA_Reg_Transcription_Factor"/>
</dbReference>
<dbReference type="InterPro" id="IPR036864">
    <property type="entry name" value="Zn2-C6_fun-type_DNA-bd_sf"/>
</dbReference>
<evidence type="ECO:0000259" key="3">
    <source>
        <dbReference type="PROSITE" id="PS50048"/>
    </source>
</evidence>
<gene>
    <name evidence="4" type="ORF">K504DRAFT_481810</name>
</gene>
<dbReference type="AlphaFoldDB" id="A0A6G1K922"/>
<name>A0A6G1K922_9PLEO</name>
<evidence type="ECO:0000313" key="5">
    <source>
        <dbReference type="Proteomes" id="UP000799428"/>
    </source>
</evidence>
<dbReference type="SMART" id="SM00066">
    <property type="entry name" value="GAL4"/>
    <property type="match status" value="1"/>
</dbReference>
<dbReference type="CDD" id="cd00067">
    <property type="entry name" value="GAL4"/>
    <property type="match status" value="1"/>
</dbReference>
<feature type="region of interest" description="Disordered" evidence="2">
    <location>
        <begin position="603"/>
        <end position="632"/>
    </location>
</feature>
<protein>
    <recommendedName>
        <fullName evidence="3">Zn(2)-C6 fungal-type domain-containing protein</fullName>
    </recommendedName>
</protein>
<dbReference type="GO" id="GO:0000981">
    <property type="term" value="F:DNA-binding transcription factor activity, RNA polymerase II-specific"/>
    <property type="evidence" value="ECO:0007669"/>
    <property type="project" value="InterPro"/>
</dbReference>
<dbReference type="GO" id="GO:0008270">
    <property type="term" value="F:zinc ion binding"/>
    <property type="evidence" value="ECO:0007669"/>
    <property type="project" value="InterPro"/>
</dbReference>
<sequence>MSYRGRPSKGCESCRARKVKCDETRPSCSRCSKSNSQCKYRDQGDLLFRNQTTIAAQKAESSWRKRAKSHQRSPSASIASIASSASHHSSPRSTRESPPSLDRRASPPRESWFEVSSSIPIFNKLSIGYQVQPDLQRLAYERFIYDFVVFDSPSHDPNQPSSALWDFIPPLYQAAEPDSSLATIVHAVSYANFSARCNAPHAQALGEECLARGFKLLQKTLSDKDQAPSDHALCAVYLLGVWEQLSSSCFTGNYLAHKEGANALLQLRTMEEFYSNPVSARLYEVSFAQMLIGNLHHAKPPSLPIRNLVVARKLLPSLHNTSGIYVIQLIHKEATLHATWDEIKSSSNPPSSRQELQEMLRQTLELDAEFQTWEDTIPPAWKYQMERNTPEARSTYEPKWRDLILDSRGAPEEIHSYATLKKCWIWSFYRTTRLLLLRDLVEMLNWMLKMPEDVSSGKPLNLPTSASTMPGTVPAQPLDNVTLSIHHAFAISHLVKVIEKGCSAILGTFTVPIYGKSNEDVVGLRGFTSFWALGMMDSALRSGLVPDSASPPTPPSSTTASSESREARAIFQFHKQPAPSVYKLPSQNSHPLYHNLATTVPNSQDFPGYPSPPCQLSPINHATPPETPPSTNVSLPIDYRISGKHPFDSRPPHPNDASGDLPMLNFSITKPSSIDVAARREWINRLLYYMGTKLGIKKGLGIVISEGYMEVTKRDIDRIFGG</sequence>
<reference evidence="4" key="1">
    <citation type="journal article" date="2020" name="Stud. Mycol.">
        <title>101 Dothideomycetes genomes: a test case for predicting lifestyles and emergence of pathogens.</title>
        <authorList>
            <person name="Haridas S."/>
            <person name="Albert R."/>
            <person name="Binder M."/>
            <person name="Bloem J."/>
            <person name="Labutti K."/>
            <person name="Salamov A."/>
            <person name="Andreopoulos B."/>
            <person name="Baker S."/>
            <person name="Barry K."/>
            <person name="Bills G."/>
            <person name="Bluhm B."/>
            <person name="Cannon C."/>
            <person name="Castanera R."/>
            <person name="Culley D."/>
            <person name="Daum C."/>
            <person name="Ezra D."/>
            <person name="Gonzalez J."/>
            <person name="Henrissat B."/>
            <person name="Kuo A."/>
            <person name="Liang C."/>
            <person name="Lipzen A."/>
            <person name="Lutzoni F."/>
            <person name="Magnuson J."/>
            <person name="Mondo S."/>
            <person name="Nolan M."/>
            <person name="Ohm R."/>
            <person name="Pangilinan J."/>
            <person name="Park H.-J."/>
            <person name="Ramirez L."/>
            <person name="Alfaro M."/>
            <person name="Sun H."/>
            <person name="Tritt A."/>
            <person name="Yoshinaga Y."/>
            <person name="Zwiers L.-H."/>
            <person name="Turgeon B."/>
            <person name="Goodwin S."/>
            <person name="Spatafora J."/>
            <person name="Crous P."/>
            <person name="Grigoriev I."/>
        </authorList>
    </citation>
    <scope>NUCLEOTIDE SEQUENCE</scope>
    <source>
        <strain evidence="4">CBS 279.74</strain>
    </source>
</reference>
<dbReference type="Gene3D" id="4.10.240.10">
    <property type="entry name" value="Zn(2)-C6 fungal-type DNA-binding domain"/>
    <property type="match status" value="1"/>
</dbReference>
<proteinExistence type="predicted"/>
<dbReference type="PANTHER" id="PTHR38791">
    <property type="entry name" value="ZN(II)2CYS6 TRANSCRIPTION FACTOR (EUROFUNG)-RELATED-RELATED"/>
    <property type="match status" value="1"/>
</dbReference>
<dbReference type="PROSITE" id="PS00463">
    <property type="entry name" value="ZN2_CY6_FUNGAL_1"/>
    <property type="match status" value="1"/>
</dbReference>
<feature type="region of interest" description="Disordered" evidence="2">
    <location>
        <begin position="58"/>
        <end position="108"/>
    </location>
</feature>
<dbReference type="EMBL" id="MU005770">
    <property type="protein sequence ID" value="KAF2709386.1"/>
    <property type="molecule type" value="Genomic_DNA"/>
</dbReference>
<keyword evidence="1" id="KW-0539">Nucleus</keyword>
<organism evidence="4 5">
    <name type="scientific">Pleomassaria siparia CBS 279.74</name>
    <dbReference type="NCBI Taxonomy" id="1314801"/>
    <lineage>
        <taxon>Eukaryota</taxon>
        <taxon>Fungi</taxon>
        <taxon>Dikarya</taxon>
        <taxon>Ascomycota</taxon>
        <taxon>Pezizomycotina</taxon>
        <taxon>Dothideomycetes</taxon>
        <taxon>Pleosporomycetidae</taxon>
        <taxon>Pleosporales</taxon>
        <taxon>Pleomassariaceae</taxon>
        <taxon>Pleomassaria</taxon>
    </lineage>
</organism>
<feature type="domain" description="Zn(2)-C6 fungal-type" evidence="3">
    <location>
        <begin position="10"/>
        <end position="40"/>
    </location>
</feature>
<dbReference type="InterPro" id="IPR001138">
    <property type="entry name" value="Zn2Cys6_DnaBD"/>
</dbReference>